<dbReference type="InterPro" id="IPR050097">
    <property type="entry name" value="Ferredoxin-NADP_redctase_2"/>
</dbReference>
<dbReference type="EMBL" id="BMPI01000014">
    <property type="protein sequence ID" value="GGM29123.1"/>
    <property type="molecule type" value="Genomic_DNA"/>
</dbReference>
<protein>
    <submittedName>
        <fullName evidence="5">FAD-dependent pyridine nucleotide-disulphide oxidoreductase</fullName>
    </submittedName>
</protein>
<reference evidence="5" key="1">
    <citation type="journal article" date="2014" name="Int. J. Syst. Evol. Microbiol.">
        <title>Complete genome sequence of Corynebacterium casei LMG S-19264T (=DSM 44701T), isolated from a smear-ripened cheese.</title>
        <authorList>
            <consortium name="US DOE Joint Genome Institute (JGI-PGF)"/>
            <person name="Walter F."/>
            <person name="Albersmeier A."/>
            <person name="Kalinowski J."/>
            <person name="Ruckert C."/>
        </authorList>
    </citation>
    <scope>NUCLEOTIDE SEQUENCE</scope>
    <source>
        <strain evidence="5">JCM 19831</strain>
    </source>
</reference>
<proteinExistence type="predicted"/>
<evidence type="ECO:0000256" key="1">
    <source>
        <dbReference type="ARBA" id="ARBA00022630"/>
    </source>
</evidence>
<keyword evidence="6" id="KW-1185">Reference proteome</keyword>
<dbReference type="SUPFAM" id="SSF51905">
    <property type="entry name" value="FAD/NAD(P)-binding domain"/>
    <property type="match status" value="1"/>
</dbReference>
<accession>A0A917WU86</accession>
<evidence type="ECO:0000313" key="6">
    <source>
        <dbReference type="Proteomes" id="UP000642070"/>
    </source>
</evidence>
<gene>
    <name evidence="5" type="ORF">GCM10007977_032990</name>
</gene>
<evidence type="ECO:0000256" key="3">
    <source>
        <dbReference type="ARBA" id="ARBA00048132"/>
    </source>
</evidence>
<dbReference type="Proteomes" id="UP000642070">
    <property type="component" value="Unassembled WGS sequence"/>
</dbReference>
<dbReference type="AlphaFoldDB" id="A0A917WU86"/>
<dbReference type="GO" id="GO:0004791">
    <property type="term" value="F:thioredoxin-disulfide reductase (NADPH) activity"/>
    <property type="evidence" value="ECO:0007669"/>
    <property type="project" value="UniProtKB-EC"/>
</dbReference>
<evidence type="ECO:0000259" key="4">
    <source>
        <dbReference type="Pfam" id="PF07992"/>
    </source>
</evidence>
<dbReference type="Pfam" id="PF07992">
    <property type="entry name" value="Pyr_redox_2"/>
    <property type="match status" value="1"/>
</dbReference>
<keyword evidence="2" id="KW-0560">Oxidoreductase</keyword>
<dbReference type="PRINTS" id="PR00368">
    <property type="entry name" value="FADPNR"/>
</dbReference>
<dbReference type="PANTHER" id="PTHR48105">
    <property type="entry name" value="THIOREDOXIN REDUCTASE 1-RELATED-RELATED"/>
    <property type="match status" value="1"/>
</dbReference>
<keyword evidence="1" id="KW-0285">Flavoprotein</keyword>
<sequence>MVIIGAGAAGLSGALTLARARRNPLVIDAGQPRNAPAGGVHNYLGREGTPPGELLSIGRSEIQRYGGSFLSGTVTDAHRLDDGAFRLTLDDGHAVEARRLLVTTGLVDEMPAIPGVAERWGRTVLHCPYCHGWEVRDQPIGVVASSPLAVHGALMWRQWTPDVTLFLHERPLPEPSELAQLDARRVRIVEGRVAAVEDEGVRLASGELVPRAAVVVQSRMTARAAFLESLGLKPTPMELGGEVIGTYIAADPMGATDVPGVWAAGNVSDLMAQVIVAAGAGLKAAAAINADLVQSESAPAS</sequence>
<dbReference type="PRINTS" id="PR00469">
    <property type="entry name" value="PNDRDTASEII"/>
</dbReference>
<dbReference type="InterPro" id="IPR036188">
    <property type="entry name" value="FAD/NAD-bd_sf"/>
</dbReference>
<evidence type="ECO:0000313" key="5">
    <source>
        <dbReference type="EMBL" id="GGM29123.1"/>
    </source>
</evidence>
<dbReference type="Gene3D" id="3.50.50.60">
    <property type="entry name" value="FAD/NAD(P)-binding domain"/>
    <property type="match status" value="2"/>
</dbReference>
<comment type="caution">
    <text evidence="5">The sequence shown here is derived from an EMBL/GenBank/DDBJ whole genome shotgun (WGS) entry which is preliminary data.</text>
</comment>
<reference evidence="5" key="2">
    <citation type="submission" date="2020-09" db="EMBL/GenBank/DDBJ databases">
        <authorList>
            <person name="Sun Q."/>
            <person name="Ohkuma M."/>
        </authorList>
    </citation>
    <scope>NUCLEOTIDE SEQUENCE</scope>
    <source>
        <strain evidence="5">JCM 19831</strain>
    </source>
</reference>
<dbReference type="InterPro" id="IPR023753">
    <property type="entry name" value="FAD/NAD-binding_dom"/>
</dbReference>
<organism evidence="5 6">
    <name type="scientific">Dactylosporangium sucinum</name>
    <dbReference type="NCBI Taxonomy" id="1424081"/>
    <lineage>
        <taxon>Bacteria</taxon>
        <taxon>Bacillati</taxon>
        <taxon>Actinomycetota</taxon>
        <taxon>Actinomycetes</taxon>
        <taxon>Micromonosporales</taxon>
        <taxon>Micromonosporaceae</taxon>
        <taxon>Dactylosporangium</taxon>
    </lineage>
</organism>
<comment type="catalytic activity">
    <reaction evidence="3">
        <text>[thioredoxin]-dithiol + NADP(+) = [thioredoxin]-disulfide + NADPH + H(+)</text>
        <dbReference type="Rhea" id="RHEA:20345"/>
        <dbReference type="Rhea" id="RHEA-COMP:10698"/>
        <dbReference type="Rhea" id="RHEA-COMP:10700"/>
        <dbReference type="ChEBI" id="CHEBI:15378"/>
        <dbReference type="ChEBI" id="CHEBI:29950"/>
        <dbReference type="ChEBI" id="CHEBI:50058"/>
        <dbReference type="ChEBI" id="CHEBI:57783"/>
        <dbReference type="ChEBI" id="CHEBI:58349"/>
        <dbReference type="EC" id="1.8.1.9"/>
    </reaction>
</comment>
<evidence type="ECO:0000256" key="2">
    <source>
        <dbReference type="ARBA" id="ARBA00023002"/>
    </source>
</evidence>
<name>A0A917WU86_9ACTN</name>
<feature type="domain" description="FAD/NAD(P)-binding" evidence="4">
    <location>
        <begin position="2"/>
        <end position="281"/>
    </location>
</feature>